<evidence type="ECO:0000313" key="3">
    <source>
        <dbReference type="EMBL" id="RPA86078.1"/>
    </source>
</evidence>
<feature type="compositionally biased region" description="Basic and acidic residues" evidence="1">
    <location>
        <begin position="1"/>
        <end position="26"/>
    </location>
</feature>
<reference evidence="3 4" key="1">
    <citation type="journal article" date="2018" name="Nat. Ecol. Evol.">
        <title>Pezizomycetes genomes reveal the molecular basis of ectomycorrhizal truffle lifestyle.</title>
        <authorList>
            <person name="Murat C."/>
            <person name="Payen T."/>
            <person name="Noel B."/>
            <person name="Kuo A."/>
            <person name="Morin E."/>
            <person name="Chen J."/>
            <person name="Kohler A."/>
            <person name="Krizsan K."/>
            <person name="Balestrini R."/>
            <person name="Da Silva C."/>
            <person name="Montanini B."/>
            <person name="Hainaut M."/>
            <person name="Levati E."/>
            <person name="Barry K.W."/>
            <person name="Belfiori B."/>
            <person name="Cichocki N."/>
            <person name="Clum A."/>
            <person name="Dockter R.B."/>
            <person name="Fauchery L."/>
            <person name="Guy J."/>
            <person name="Iotti M."/>
            <person name="Le Tacon F."/>
            <person name="Lindquist E.A."/>
            <person name="Lipzen A."/>
            <person name="Malagnac F."/>
            <person name="Mello A."/>
            <person name="Molinier V."/>
            <person name="Miyauchi S."/>
            <person name="Poulain J."/>
            <person name="Riccioni C."/>
            <person name="Rubini A."/>
            <person name="Sitrit Y."/>
            <person name="Splivallo R."/>
            <person name="Traeger S."/>
            <person name="Wang M."/>
            <person name="Zifcakova L."/>
            <person name="Wipf D."/>
            <person name="Zambonelli A."/>
            <person name="Paolocci F."/>
            <person name="Nowrousian M."/>
            <person name="Ottonello S."/>
            <person name="Baldrian P."/>
            <person name="Spatafora J.W."/>
            <person name="Henrissat B."/>
            <person name="Nagy L.G."/>
            <person name="Aury J.M."/>
            <person name="Wincker P."/>
            <person name="Grigoriev I.V."/>
            <person name="Bonfante P."/>
            <person name="Martin F.M."/>
        </authorList>
    </citation>
    <scope>NUCLEOTIDE SEQUENCE [LARGE SCALE GENOMIC DNA]</scope>
    <source>
        <strain evidence="3 4">RN42</strain>
    </source>
</reference>
<protein>
    <recommendedName>
        <fullName evidence="5">Mitochondrial K+-H+ exchange-related-domain-containing protein</fullName>
    </recommendedName>
</protein>
<dbReference type="Proteomes" id="UP000275078">
    <property type="component" value="Unassembled WGS sequence"/>
</dbReference>
<dbReference type="PANTHER" id="PTHR28062:SF1">
    <property type="entry name" value="TRANSMEMBRANE PROTEIN"/>
    <property type="match status" value="1"/>
</dbReference>
<organism evidence="3 4">
    <name type="scientific">Ascobolus immersus RN42</name>
    <dbReference type="NCBI Taxonomy" id="1160509"/>
    <lineage>
        <taxon>Eukaryota</taxon>
        <taxon>Fungi</taxon>
        <taxon>Dikarya</taxon>
        <taxon>Ascomycota</taxon>
        <taxon>Pezizomycotina</taxon>
        <taxon>Pezizomycetes</taxon>
        <taxon>Pezizales</taxon>
        <taxon>Ascobolaceae</taxon>
        <taxon>Ascobolus</taxon>
    </lineage>
</organism>
<keyword evidence="2" id="KW-1133">Transmembrane helix</keyword>
<gene>
    <name evidence="3" type="ORF">BJ508DRAFT_322224</name>
</gene>
<name>A0A3N4IN04_ASCIM</name>
<dbReference type="InterPro" id="IPR018786">
    <property type="entry name" value="Mit_KHE1"/>
</dbReference>
<dbReference type="PANTHER" id="PTHR28062">
    <property type="entry name" value="K+-H+ EXCHANGE-LIKE PROTEIN"/>
    <property type="match status" value="1"/>
</dbReference>
<dbReference type="AlphaFoldDB" id="A0A3N4IN04"/>
<proteinExistence type="predicted"/>
<dbReference type="GO" id="GO:0005743">
    <property type="term" value="C:mitochondrial inner membrane"/>
    <property type="evidence" value="ECO:0007669"/>
    <property type="project" value="TreeGrafter"/>
</dbReference>
<dbReference type="OrthoDB" id="5562676at2759"/>
<feature type="region of interest" description="Disordered" evidence="1">
    <location>
        <begin position="1"/>
        <end position="50"/>
    </location>
</feature>
<sequence>MESREREGGREGEKEERKEEGEERRLGPNAALPPPRLHQALPPLLPSSHNLAKTTITPRQSHNAAQTWLSFEQAPSGWKKSLTTWGNSVVARIPFEEWSLRSIPPASYRKAQLAAQKKSDLNTAVEETADNKVVLLYPKAIIHGGESAILKRLEEVTAERLGVHKKSLVWNVVGMPIVAPFALVPVIPNIPFFYLAYRAYCNYTAYQGGLHLQSLLRSNSILTRPSPELDDIYKQQPVRLFPSKEITPSGKVIGEVTESSEQAEIVEDVLRDGEEERMVLTLETARVIGERLGVPDLAVECERAVRQVEKRIEEDRVKKAAGVKKEN</sequence>
<keyword evidence="4" id="KW-1185">Reference proteome</keyword>
<dbReference type="STRING" id="1160509.A0A3N4IN04"/>
<dbReference type="GO" id="GO:1902600">
    <property type="term" value="P:proton transmembrane transport"/>
    <property type="evidence" value="ECO:0007669"/>
    <property type="project" value="TreeGrafter"/>
</dbReference>
<dbReference type="GO" id="GO:0006813">
    <property type="term" value="P:potassium ion transport"/>
    <property type="evidence" value="ECO:0007669"/>
    <property type="project" value="TreeGrafter"/>
</dbReference>
<dbReference type="EMBL" id="ML119651">
    <property type="protein sequence ID" value="RPA86078.1"/>
    <property type="molecule type" value="Genomic_DNA"/>
</dbReference>
<accession>A0A3N4IN04</accession>
<evidence type="ECO:0000313" key="4">
    <source>
        <dbReference type="Proteomes" id="UP000275078"/>
    </source>
</evidence>
<keyword evidence="2" id="KW-0472">Membrane</keyword>
<keyword evidence="2" id="KW-0812">Transmembrane</keyword>
<dbReference type="Pfam" id="PF10173">
    <property type="entry name" value="Mit_KHE1"/>
    <property type="match status" value="1"/>
</dbReference>
<evidence type="ECO:0000256" key="1">
    <source>
        <dbReference type="SAM" id="MobiDB-lite"/>
    </source>
</evidence>
<evidence type="ECO:0000256" key="2">
    <source>
        <dbReference type="SAM" id="Phobius"/>
    </source>
</evidence>
<evidence type="ECO:0008006" key="5">
    <source>
        <dbReference type="Google" id="ProtNLM"/>
    </source>
</evidence>
<feature type="transmembrane region" description="Helical" evidence="2">
    <location>
        <begin position="168"/>
        <end position="197"/>
    </location>
</feature>